<keyword evidence="3" id="KW-1185">Reference proteome</keyword>
<feature type="compositionally biased region" description="Low complexity" evidence="1">
    <location>
        <begin position="18"/>
        <end position="37"/>
    </location>
</feature>
<evidence type="ECO:0000256" key="1">
    <source>
        <dbReference type="SAM" id="MobiDB-lite"/>
    </source>
</evidence>
<evidence type="ECO:0000313" key="3">
    <source>
        <dbReference type="Proteomes" id="UP001139353"/>
    </source>
</evidence>
<accession>A0A9X2BZ10</accession>
<feature type="region of interest" description="Disordered" evidence="1">
    <location>
        <begin position="1"/>
        <end position="65"/>
    </location>
</feature>
<sequence>MQKNPNQQGGQDSKLTPSGGSNKQQSQSGGSRDQQGSNIKSDPGQAQSRDVQQGGDNSNRSNKQR</sequence>
<reference evidence="2" key="1">
    <citation type="submission" date="2021-11" db="EMBL/GenBank/DDBJ databases">
        <title>BS-T2-15 a new species belonging to the Comamonadaceae family isolated from the soil of a French oak forest.</title>
        <authorList>
            <person name="Mieszkin S."/>
            <person name="Alain K."/>
        </authorList>
    </citation>
    <scope>NUCLEOTIDE SEQUENCE</scope>
    <source>
        <strain evidence="2">BS-T2-15</strain>
    </source>
</reference>
<dbReference type="AlphaFoldDB" id="A0A9X2BZ10"/>
<organism evidence="2 3">
    <name type="scientific">Scleromatobacter humisilvae</name>
    <dbReference type="NCBI Taxonomy" id="2897159"/>
    <lineage>
        <taxon>Bacteria</taxon>
        <taxon>Pseudomonadati</taxon>
        <taxon>Pseudomonadota</taxon>
        <taxon>Betaproteobacteria</taxon>
        <taxon>Burkholderiales</taxon>
        <taxon>Sphaerotilaceae</taxon>
        <taxon>Scleromatobacter</taxon>
    </lineage>
</organism>
<dbReference type="Proteomes" id="UP001139353">
    <property type="component" value="Unassembled WGS sequence"/>
</dbReference>
<evidence type="ECO:0000313" key="2">
    <source>
        <dbReference type="EMBL" id="MCK9686163.1"/>
    </source>
</evidence>
<feature type="compositionally biased region" description="Polar residues" evidence="1">
    <location>
        <begin position="1"/>
        <end position="16"/>
    </location>
</feature>
<feature type="compositionally biased region" description="Polar residues" evidence="1">
    <location>
        <begin position="38"/>
        <end position="65"/>
    </location>
</feature>
<name>A0A9X2BZ10_9BURK</name>
<comment type="caution">
    <text evidence="2">The sequence shown here is derived from an EMBL/GenBank/DDBJ whole genome shotgun (WGS) entry which is preliminary data.</text>
</comment>
<dbReference type="EMBL" id="JAJLJH010000002">
    <property type="protein sequence ID" value="MCK9686163.1"/>
    <property type="molecule type" value="Genomic_DNA"/>
</dbReference>
<proteinExistence type="predicted"/>
<gene>
    <name evidence="2" type="ORF">LPC04_10650</name>
</gene>
<protein>
    <submittedName>
        <fullName evidence="2">Uncharacterized protein</fullName>
    </submittedName>
</protein>
<dbReference type="RefSeq" id="WP_275682194.1">
    <property type="nucleotide sequence ID" value="NZ_JAJLJH010000002.1"/>
</dbReference>